<dbReference type="EMBL" id="GG745554">
    <property type="protein sequence ID" value="EFD92766.1"/>
    <property type="molecule type" value="Genomic_DNA"/>
</dbReference>
<reference evidence="1 2" key="1">
    <citation type="journal article" date="2010" name="Proc. Natl. Acad. Sci. U.S.A.">
        <title>Enigmatic, ultrasmall, uncultivated Archaea.</title>
        <authorList>
            <person name="Baker B.J."/>
            <person name="Comolli L.R."/>
            <person name="Dick G.J."/>
            <person name="Hauser L.J."/>
            <person name="Hyatt D."/>
            <person name="Dill B.D."/>
            <person name="Land M.L."/>
            <person name="Verberkmoes N.C."/>
            <person name="Hettich R.L."/>
            <person name="Banfield J.F."/>
        </authorList>
    </citation>
    <scope>NUCLEOTIDE SEQUENCE [LARGE SCALE GENOMIC DNA]</scope>
</reference>
<sequence length="96" mass="10967">MADMRFHLVALVSSSNLNEVRSVLDKHFAKGSIKKAENGLAVEADMDGPSAKELNRSLLSELRRVEKKTSIRSEWTSENGTIYRFFDYVLKKTFKK</sequence>
<evidence type="ECO:0000313" key="2">
    <source>
        <dbReference type="Proteomes" id="UP000009376"/>
    </source>
</evidence>
<gene>
    <name evidence="1" type="ORF">BJBARM5_0539</name>
</gene>
<organism evidence="1 2">
    <name type="scientific">Candidatus Parvarchaeum acidophilus ARMAN-5</name>
    <dbReference type="NCBI Taxonomy" id="662762"/>
    <lineage>
        <taxon>Archaea</taxon>
        <taxon>Candidatus Parvarchaeota</taxon>
        <taxon>Candidatus Parvarchaeum</taxon>
    </lineage>
</organism>
<proteinExistence type="predicted"/>
<accession>D6GVM6</accession>
<protein>
    <submittedName>
        <fullName evidence="1">Uncharacterized protein</fullName>
    </submittedName>
</protein>
<dbReference type="AlphaFoldDB" id="D6GVM6"/>
<name>D6GVM6_PARA5</name>
<evidence type="ECO:0000313" key="1">
    <source>
        <dbReference type="EMBL" id="EFD92766.1"/>
    </source>
</evidence>
<dbReference type="Proteomes" id="UP000009376">
    <property type="component" value="Unassembled WGS sequence"/>
</dbReference>